<accession>A0ABT6FIL9</accession>
<proteinExistence type="predicted"/>
<dbReference type="Proteomes" id="UP001216907">
    <property type="component" value="Unassembled WGS sequence"/>
</dbReference>
<feature type="signal peptide" evidence="1">
    <location>
        <begin position="1"/>
        <end position="31"/>
    </location>
</feature>
<comment type="caution">
    <text evidence="2">The sequence shown here is derived from an EMBL/GenBank/DDBJ whole genome shotgun (WGS) entry which is preliminary data.</text>
</comment>
<keyword evidence="1" id="KW-0732">Signal</keyword>
<evidence type="ECO:0000313" key="2">
    <source>
        <dbReference type="EMBL" id="MDG3007349.1"/>
    </source>
</evidence>
<organism evidence="2 3">
    <name type="scientific">Paludisphaera mucosa</name>
    <dbReference type="NCBI Taxonomy" id="3030827"/>
    <lineage>
        <taxon>Bacteria</taxon>
        <taxon>Pseudomonadati</taxon>
        <taxon>Planctomycetota</taxon>
        <taxon>Planctomycetia</taxon>
        <taxon>Isosphaerales</taxon>
        <taxon>Isosphaeraceae</taxon>
        <taxon>Paludisphaera</taxon>
    </lineage>
</organism>
<keyword evidence="3" id="KW-1185">Reference proteome</keyword>
<reference evidence="2 3" key="1">
    <citation type="submission" date="2023-03" db="EMBL/GenBank/DDBJ databases">
        <title>Paludisphaera mucosa sp. nov. a novel planctomycete from northern fen.</title>
        <authorList>
            <person name="Ivanova A."/>
        </authorList>
    </citation>
    <scope>NUCLEOTIDE SEQUENCE [LARGE SCALE GENOMIC DNA]</scope>
    <source>
        <strain evidence="2 3">Pla2</strain>
    </source>
</reference>
<protein>
    <submittedName>
        <fullName evidence="2">Uncharacterized protein</fullName>
    </submittedName>
</protein>
<evidence type="ECO:0000256" key="1">
    <source>
        <dbReference type="SAM" id="SignalP"/>
    </source>
</evidence>
<evidence type="ECO:0000313" key="3">
    <source>
        <dbReference type="Proteomes" id="UP001216907"/>
    </source>
</evidence>
<gene>
    <name evidence="2" type="ORF">PZE19_26605</name>
</gene>
<feature type="chain" id="PRO_5045683016" evidence="1">
    <location>
        <begin position="32"/>
        <end position="712"/>
    </location>
</feature>
<dbReference type="EMBL" id="JARRAG010000002">
    <property type="protein sequence ID" value="MDG3007349.1"/>
    <property type="molecule type" value="Genomic_DNA"/>
</dbReference>
<sequence length="712" mass="75382">MPRPERGLRAPSSSLRIVLACGLLATAGATAAQDAPGRSPSRLAPAQGLTFYLEYDGLDAHAEAWKGTAAREVLNGTPAGALMTEFARGGLDRLLKVATTGPLTAADLMAFEDQLVHRGFAVASYENRGVSRTVFILPRGEDPEALGRFHRILRFLLKPEDGMEPIATRTRGRDVYAFRRPQVPDAPAGDEGADEGPTWWIEDGSLIFLGGPNVDYEKVSQDPDVLKKIRDALEKKGADDAVDAIDPHAGLLKKALAALEKKGPDVVLDAIEGKTPKASSHPGLAAAREQGRDLAGFVPAGLFLFESVTGGGVVAEQRARFATPFPVDADVADAAGLGRSGRVVGRWGFRGKALLTDVRFEANGPWSGMAGMLDSAGLRKDRLPPIHRGSGAFAVGSFRRGLDPESLAVLRVMKLTAGAAWYLEVADRVLADPENRRLVAAVVDRLGPTGCVYNAVGERAAGVTLLMSDRDVAALDQALGTAVARLNAFFREEEFGPGDLAKPDARPPALALERLPAPDRGYRLTSPSGRIPWITELAQPTILLGEAFAVVAFNPDLARAAVTAELQPAARWEPSGAVVEALKVLPSNPSLLIVGAPRDSPWPDLIADLSDACGDFSTTLDGILQMADPAGVGNSGLLTLLGTREPSAPAPSPKADDLRRLLFPSVLAATIDDRGLRITSLEALPFACLPVTYETEGTGPAMTMKFGLKSKR</sequence>
<dbReference type="RefSeq" id="WP_277863630.1">
    <property type="nucleotide sequence ID" value="NZ_JARRAG010000002.1"/>
</dbReference>
<name>A0ABT6FIL9_9BACT</name>